<feature type="domain" description="PH" evidence="1">
    <location>
        <begin position="11"/>
        <end position="82"/>
    </location>
</feature>
<dbReference type="SUPFAM" id="SSF50729">
    <property type="entry name" value="PH domain-like"/>
    <property type="match status" value="1"/>
</dbReference>
<dbReference type="AlphaFoldDB" id="A0A0L8G361"/>
<dbReference type="InterPro" id="IPR001849">
    <property type="entry name" value="PH_domain"/>
</dbReference>
<proteinExistence type="predicted"/>
<dbReference type="STRING" id="37653.A0A0L8G361"/>
<dbReference type="OrthoDB" id="6146288at2759"/>
<evidence type="ECO:0000313" key="2">
    <source>
        <dbReference type="EMBL" id="KOF71279.1"/>
    </source>
</evidence>
<accession>A0A0L8G361</accession>
<gene>
    <name evidence="2" type="ORF">OCBIM_22001273mg</name>
</gene>
<dbReference type="InterPro" id="IPR011993">
    <property type="entry name" value="PH-like_dom_sf"/>
</dbReference>
<protein>
    <recommendedName>
        <fullName evidence="1">PH domain-containing protein</fullName>
    </recommendedName>
</protein>
<dbReference type="Gene3D" id="2.30.29.30">
    <property type="entry name" value="Pleckstrin-homology domain (PH domain)/Phosphotyrosine-binding domain (PTB)"/>
    <property type="match status" value="1"/>
</dbReference>
<dbReference type="EMBL" id="KQ424245">
    <property type="protein sequence ID" value="KOF71279.1"/>
    <property type="molecule type" value="Genomic_DNA"/>
</dbReference>
<sequence>MSQQNNCELLSDFMKKRSQNKKTITRQCYKNRWFVIDSNFLSYYDGTPMKRGTKKGVISLEKIHVVEEVENLSLDQLINVLQVSNKRQYDFL</sequence>
<name>A0A0L8G361_OCTBM</name>
<dbReference type="Pfam" id="PF00169">
    <property type="entry name" value="PH"/>
    <property type="match status" value="1"/>
</dbReference>
<reference evidence="2" key="1">
    <citation type="submission" date="2015-07" db="EMBL/GenBank/DDBJ databases">
        <title>MeaNS - Measles Nucleotide Surveillance Program.</title>
        <authorList>
            <person name="Tran T."/>
            <person name="Druce J."/>
        </authorList>
    </citation>
    <scope>NUCLEOTIDE SEQUENCE</scope>
    <source>
        <strain evidence="2">UCB-OBI-ISO-001</strain>
        <tissue evidence="2">Gonad</tissue>
    </source>
</reference>
<evidence type="ECO:0000259" key="1">
    <source>
        <dbReference type="Pfam" id="PF00169"/>
    </source>
</evidence>
<organism evidence="2">
    <name type="scientific">Octopus bimaculoides</name>
    <name type="common">California two-spotted octopus</name>
    <dbReference type="NCBI Taxonomy" id="37653"/>
    <lineage>
        <taxon>Eukaryota</taxon>
        <taxon>Metazoa</taxon>
        <taxon>Spiralia</taxon>
        <taxon>Lophotrochozoa</taxon>
        <taxon>Mollusca</taxon>
        <taxon>Cephalopoda</taxon>
        <taxon>Coleoidea</taxon>
        <taxon>Octopodiformes</taxon>
        <taxon>Octopoda</taxon>
        <taxon>Incirrata</taxon>
        <taxon>Octopodidae</taxon>
        <taxon>Octopus</taxon>
    </lineage>
</organism>